<dbReference type="RefSeq" id="XP_006673887.1">
    <property type="nucleotide sequence ID" value="XM_006673824.1"/>
</dbReference>
<dbReference type="SMART" id="SM00320">
    <property type="entry name" value="WD40"/>
    <property type="match status" value="8"/>
</dbReference>
<organism evidence="4 5">
    <name type="scientific">Cordyceps militaris (strain CM01)</name>
    <name type="common">Caterpillar fungus</name>
    <dbReference type="NCBI Taxonomy" id="983644"/>
    <lineage>
        <taxon>Eukaryota</taxon>
        <taxon>Fungi</taxon>
        <taxon>Dikarya</taxon>
        <taxon>Ascomycota</taxon>
        <taxon>Pezizomycotina</taxon>
        <taxon>Sordariomycetes</taxon>
        <taxon>Hypocreomycetidae</taxon>
        <taxon>Hypocreales</taxon>
        <taxon>Cordycipitaceae</taxon>
        <taxon>Cordyceps</taxon>
    </lineage>
</organism>
<dbReference type="PANTHER" id="PTHR10039:SF14">
    <property type="entry name" value="NACHT DOMAIN-CONTAINING PROTEIN"/>
    <property type="match status" value="1"/>
</dbReference>
<dbReference type="eggNOG" id="KOG0266">
    <property type="taxonomic scope" value="Eukaryota"/>
</dbReference>
<dbReference type="SUPFAM" id="SSF50978">
    <property type="entry name" value="WD40 repeat-like"/>
    <property type="match status" value="1"/>
</dbReference>
<name>G3JRZ6_CORMM</name>
<keyword evidence="1" id="KW-0677">Repeat</keyword>
<evidence type="ECO:0000256" key="2">
    <source>
        <dbReference type="PROSITE-ProRule" id="PRU00221"/>
    </source>
</evidence>
<dbReference type="OrthoDB" id="506431at2759"/>
<dbReference type="VEuPathDB" id="FungiDB:CCM_08687"/>
<evidence type="ECO:0000313" key="4">
    <source>
        <dbReference type="EMBL" id="EGX88642.1"/>
    </source>
</evidence>
<dbReference type="InterPro" id="IPR029069">
    <property type="entry name" value="HotDog_dom_sf"/>
</dbReference>
<dbReference type="InParanoid" id="G3JRZ6"/>
<dbReference type="Pfam" id="PF24883">
    <property type="entry name" value="NPHP3_N"/>
    <property type="match status" value="1"/>
</dbReference>
<proteinExistence type="predicted"/>
<sequence length="1745" mass="195354">MTLFCGIRAKFWKKPAAVESLARDIGISAAPSSVPVSDLAAELWDAAYNEAKRREGKLVEAYETILSAQQLLSAQLEKDAGQDFSAPMADDPYQLQDLSLHQNVIPADPMKRRQKMQGLLKDGMKRAERKAKFQKGVETAAEIVSMFKEVVDKAIQASPQAALAWVGVCVVLQLFLNPIEEVSASRSGIAYVVSRMEYYWNMPSLLFHENIQDTWSDSAGPAMQMKESITELYTILLLYEMKTVCYHHRNRFIQITRSLFKLDGWKTELSDIKDAERVLEARSLQYNTGKIRKDLGRLFDWSETHNAKLDDLAAAVEKQTTAYHEQQAQKKAADELKKRNRLKKDLFASDSADDKKRIEETEGGLLDEAYAWILQSTEFLAWKDNPDYRLLWINGDAGKGKTMMLCGVINELEATQDSATVSYFFCQASNDSLNSAVAVLRGLIYSLISKRPFLMKHVEARYNGHDSSLFKNHNAWIVVQEIFLNMIRDPALGCVYLLIDALDECITSLDELMRLVNLGHDEAPQVTWVLTSRPWPEIELSLRKVACKGTLSLEDSSNAISEAVALFTRIKADQLAEEMAYHPSTKEAVLHHLSENAGNTFLWVSLVCEVLKREPAWNVNKQTLENLPHGLRAIYQRMTKHIRDSGDKGLIYARVLKNAMVACRPLSLLELITSVEELQDIADQPEQIRDVVRRCGSFLSIQQGFVYFVHYSAKEYLTEHETEWSVDGVNPHYTMVSRALHVMSTDLKRDMYCLKAPDSRADTVQPPIPDTLAPLRYSCLYWGDHLNELRAANSTLYNRVASAEGPLQRFLTTAFLYWIEAISLCNNLGKGIAMMAQLHGHLEDSSTVSNTKTERHDNDFKSLVTDAYRFIMYHHPTIERYPLQVYSSALTFSPSNSKIAKIFWSEKPKEISIIRNPHREWNSCLQTLEYEHCGSRRVALTPCSTLLATSSGGAVRVFDVRNSTPLCTFYHGAGNAIDIAISPDTMFVATAGDTVALWSSKTGRCIRIFDGHRLRATTIHFSPDSKCVLSGSKDETLKEWDIDQGKCLDTYKHDAPVASAVYSHDGTLIAADCERGLSNGIYIFSCQSKMPIKKYWARGIISPLAFSHDSSLVAWTTRNGIHSWKWETEEIPFSVTTDIEPRSRVQFLHGLDIAVTCCADFTLKIWRVATGECLQTLTGHGDRVSSIAVSRNMTLASASWEGAVKLWKVDSAQWSGQAAVKQDEAGSTSGSYDATTSHAYLPYNFFVSSGVGNGKTTIWSMEDGKRVLDLTSCHPELFVKVFALSSDNRFLAAGYAVEGKAEDEEIETERSVVRILDLSEPGWKETRERHQSYITAVRFSPDSSLVASSACDRTIKIWKSTTRELLQTLQHEYEVTDVMFANDKRLLSVSPGGVFNIWDVSGTRLQTLNLGTQLRYDDRMAVSSDATHLAIITYHMRMRALKILNLDDGAMSGPLDIDATVKVTEFTADRLHLQTCLGVVKIPRPENGWLALQRTLDGVQYQGAGIEEVKVGYRGPMPGASAPMDTYFYERWITHNGKPIVRMSSDYQSAPISDDAKAVFGSRTSPLWCRQLLIDSSLQQPIQVGWRTRDRARTNEDSYLSGVMNNPDTIRAWHTLYRPLPPAAGVTSPEGPLAGELLCLFALGSGVNGHVDVAHGGVTATILDVSMGTVCSMFSTEGDSTFTLELNIRYKKALVTPGIYVCRTWLQRRTTGRKAWLQAVIEDGNGAVYAESDAFWLDVPAKPKI</sequence>
<dbReference type="InterPro" id="IPR001680">
    <property type="entry name" value="WD40_rpt"/>
</dbReference>
<dbReference type="InterPro" id="IPR007111">
    <property type="entry name" value="NACHT_NTPase"/>
</dbReference>
<dbReference type="CDD" id="cd00200">
    <property type="entry name" value="WD40"/>
    <property type="match status" value="2"/>
</dbReference>
<dbReference type="EMBL" id="JH126405">
    <property type="protein sequence ID" value="EGX88642.1"/>
    <property type="molecule type" value="Genomic_DNA"/>
</dbReference>
<dbReference type="CDD" id="cd03443">
    <property type="entry name" value="PaaI_thioesterase"/>
    <property type="match status" value="1"/>
</dbReference>
<evidence type="ECO:0000256" key="1">
    <source>
        <dbReference type="ARBA" id="ARBA00022737"/>
    </source>
</evidence>
<dbReference type="PANTHER" id="PTHR10039">
    <property type="entry name" value="AMELOGENIN"/>
    <property type="match status" value="1"/>
</dbReference>
<dbReference type="KEGG" id="cmt:CCM_08687"/>
<feature type="repeat" description="WD" evidence="2">
    <location>
        <begin position="1177"/>
        <end position="1211"/>
    </location>
</feature>
<dbReference type="Gene3D" id="3.10.129.10">
    <property type="entry name" value="Hotdog Thioesterase"/>
    <property type="match status" value="1"/>
</dbReference>
<dbReference type="Gene3D" id="2.130.10.10">
    <property type="entry name" value="YVTN repeat-like/Quinoprotein amine dehydrogenase"/>
    <property type="match status" value="3"/>
</dbReference>
<dbReference type="Proteomes" id="UP000001610">
    <property type="component" value="Unassembled WGS sequence"/>
</dbReference>
<dbReference type="InterPro" id="IPR015943">
    <property type="entry name" value="WD40/YVTN_repeat-like_dom_sf"/>
</dbReference>
<dbReference type="GeneID" id="18170693"/>
<dbReference type="InterPro" id="IPR027417">
    <property type="entry name" value="P-loop_NTPase"/>
</dbReference>
<dbReference type="SUPFAM" id="SSF54637">
    <property type="entry name" value="Thioesterase/thiol ester dehydrase-isomerase"/>
    <property type="match status" value="1"/>
</dbReference>
<dbReference type="OMA" id="LNGHGNW"/>
<evidence type="ECO:0000259" key="3">
    <source>
        <dbReference type="PROSITE" id="PS50837"/>
    </source>
</evidence>
<dbReference type="InterPro" id="IPR036322">
    <property type="entry name" value="WD40_repeat_dom_sf"/>
</dbReference>
<feature type="repeat" description="WD" evidence="2">
    <location>
        <begin position="1009"/>
        <end position="1050"/>
    </location>
</feature>
<dbReference type="SUPFAM" id="SSF52540">
    <property type="entry name" value="P-loop containing nucleoside triphosphate hydrolases"/>
    <property type="match status" value="1"/>
</dbReference>
<gene>
    <name evidence="4" type="ORF">CCM_08687</name>
</gene>
<accession>G3JRZ6</accession>
<dbReference type="PROSITE" id="PS50294">
    <property type="entry name" value="WD_REPEATS_REGION"/>
    <property type="match status" value="3"/>
</dbReference>
<dbReference type="InterPro" id="IPR031359">
    <property type="entry name" value="NACHT_N"/>
</dbReference>
<dbReference type="Pfam" id="PF17100">
    <property type="entry name" value="NACHT_N"/>
    <property type="match status" value="1"/>
</dbReference>
<keyword evidence="5" id="KW-1185">Reference proteome</keyword>
<dbReference type="PROSITE" id="PS50082">
    <property type="entry name" value="WD_REPEATS_2"/>
    <property type="match status" value="3"/>
</dbReference>
<dbReference type="STRING" id="983644.G3JRZ6"/>
<feature type="repeat" description="WD" evidence="2">
    <location>
        <begin position="1327"/>
        <end position="1368"/>
    </location>
</feature>
<feature type="domain" description="NACHT" evidence="3">
    <location>
        <begin position="389"/>
        <end position="613"/>
    </location>
</feature>
<dbReference type="HOGENOM" id="CLU_000288_6_16_1"/>
<dbReference type="Pfam" id="PF00400">
    <property type="entry name" value="WD40"/>
    <property type="match status" value="3"/>
</dbReference>
<evidence type="ECO:0000313" key="5">
    <source>
        <dbReference type="Proteomes" id="UP000001610"/>
    </source>
</evidence>
<dbReference type="PROSITE" id="PS50837">
    <property type="entry name" value="NACHT"/>
    <property type="match status" value="1"/>
</dbReference>
<dbReference type="Gene3D" id="3.40.50.300">
    <property type="entry name" value="P-loop containing nucleotide triphosphate hydrolases"/>
    <property type="match status" value="1"/>
</dbReference>
<reference evidence="4 5" key="1">
    <citation type="journal article" date="2011" name="Genome Biol.">
        <title>Genome sequence of the insect pathogenic fungus Cordyceps militaris, a valued traditional Chinese medicine.</title>
        <authorList>
            <person name="Zheng P."/>
            <person name="Xia Y."/>
            <person name="Xiao G."/>
            <person name="Xiong C."/>
            <person name="Hu X."/>
            <person name="Zhang S."/>
            <person name="Zheng H."/>
            <person name="Huang Y."/>
            <person name="Zhou Y."/>
            <person name="Wang S."/>
            <person name="Zhao G.P."/>
            <person name="Liu X."/>
            <person name="St Leger R.J."/>
            <person name="Wang C."/>
        </authorList>
    </citation>
    <scope>NUCLEOTIDE SEQUENCE [LARGE SCALE GENOMIC DNA]</scope>
    <source>
        <strain evidence="4 5">CM01</strain>
    </source>
</reference>
<keyword evidence="2" id="KW-0853">WD repeat</keyword>
<dbReference type="SUPFAM" id="SSF82171">
    <property type="entry name" value="DPP6 N-terminal domain-like"/>
    <property type="match status" value="1"/>
</dbReference>
<dbReference type="InterPro" id="IPR056884">
    <property type="entry name" value="NPHP3-like_N"/>
</dbReference>
<protein>
    <submittedName>
        <fullName evidence="4">NACHT and WD40 domain protein</fullName>
    </submittedName>
</protein>